<name>A0AAE1F435_PETCI</name>
<evidence type="ECO:0008006" key="4">
    <source>
        <dbReference type="Google" id="ProtNLM"/>
    </source>
</evidence>
<keyword evidence="1" id="KW-0812">Transmembrane</keyword>
<proteinExistence type="predicted"/>
<feature type="transmembrane region" description="Helical" evidence="1">
    <location>
        <begin position="112"/>
        <end position="132"/>
    </location>
</feature>
<dbReference type="EMBL" id="JAWQEG010003279">
    <property type="protein sequence ID" value="KAK3867075.1"/>
    <property type="molecule type" value="Genomic_DNA"/>
</dbReference>
<gene>
    <name evidence="2" type="ORF">Pcinc_027437</name>
</gene>
<comment type="caution">
    <text evidence="2">The sequence shown here is derived from an EMBL/GenBank/DDBJ whole genome shotgun (WGS) entry which is preliminary data.</text>
</comment>
<feature type="transmembrane region" description="Helical" evidence="1">
    <location>
        <begin position="27"/>
        <end position="49"/>
    </location>
</feature>
<feature type="transmembrane region" description="Helical" evidence="1">
    <location>
        <begin position="83"/>
        <end position="106"/>
    </location>
</feature>
<dbReference type="AlphaFoldDB" id="A0AAE1F435"/>
<keyword evidence="1" id="KW-1133">Transmembrane helix</keyword>
<evidence type="ECO:0000313" key="3">
    <source>
        <dbReference type="Proteomes" id="UP001286313"/>
    </source>
</evidence>
<accession>A0AAE1F435</accession>
<keyword evidence="1" id="KW-0472">Membrane</keyword>
<evidence type="ECO:0000313" key="2">
    <source>
        <dbReference type="EMBL" id="KAK3867075.1"/>
    </source>
</evidence>
<sequence length="150" mass="16046">MASTTNSSSFIKPQSCCLCLPLRTGTIIIGVISLVLSLLGVAFSIYQGVLGITEGWVDLVIDLIHLILASILLHGVRTDRASLLWTWVLGTGALVIISIIVGIVIIILTNSILGAILLFVVSAWQIYFILVVRSYAIQIATQQCGPEVVA</sequence>
<reference evidence="2" key="1">
    <citation type="submission" date="2023-10" db="EMBL/GenBank/DDBJ databases">
        <title>Genome assemblies of two species of porcelain crab, Petrolisthes cinctipes and Petrolisthes manimaculis (Anomura: Porcellanidae).</title>
        <authorList>
            <person name="Angst P."/>
        </authorList>
    </citation>
    <scope>NUCLEOTIDE SEQUENCE</scope>
    <source>
        <strain evidence="2">PB745_01</strain>
        <tissue evidence="2">Gill</tissue>
    </source>
</reference>
<feature type="transmembrane region" description="Helical" evidence="1">
    <location>
        <begin position="55"/>
        <end position="76"/>
    </location>
</feature>
<organism evidence="2 3">
    <name type="scientific">Petrolisthes cinctipes</name>
    <name type="common">Flat porcelain crab</name>
    <dbReference type="NCBI Taxonomy" id="88211"/>
    <lineage>
        <taxon>Eukaryota</taxon>
        <taxon>Metazoa</taxon>
        <taxon>Ecdysozoa</taxon>
        <taxon>Arthropoda</taxon>
        <taxon>Crustacea</taxon>
        <taxon>Multicrustacea</taxon>
        <taxon>Malacostraca</taxon>
        <taxon>Eumalacostraca</taxon>
        <taxon>Eucarida</taxon>
        <taxon>Decapoda</taxon>
        <taxon>Pleocyemata</taxon>
        <taxon>Anomura</taxon>
        <taxon>Galatheoidea</taxon>
        <taxon>Porcellanidae</taxon>
        <taxon>Petrolisthes</taxon>
    </lineage>
</organism>
<keyword evidence="3" id="KW-1185">Reference proteome</keyword>
<dbReference type="Proteomes" id="UP001286313">
    <property type="component" value="Unassembled WGS sequence"/>
</dbReference>
<protein>
    <recommendedName>
        <fullName evidence="4">Transmembrane protein</fullName>
    </recommendedName>
</protein>
<evidence type="ECO:0000256" key="1">
    <source>
        <dbReference type="SAM" id="Phobius"/>
    </source>
</evidence>